<sequence length="99" mass="10729">MSRKQKKVALVGQHAVDELFDRADGLVTEGLSLVEQQLRGRIRQARRRVDSLYERWPGGSGRAISAATQYLRNHPVQAAGICVGAGVVALAVANRQAAH</sequence>
<dbReference type="EMBL" id="PSNW01000015">
    <property type="protein sequence ID" value="PPE72117.1"/>
    <property type="molecule type" value="Genomic_DNA"/>
</dbReference>
<protein>
    <recommendedName>
        <fullName evidence="3">DUF883 domain-containing protein</fullName>
    </recommendedName>
</protein>
<dbReference type="RefSeq" id="WP_104232077.1">
    <property type="nucleotide sequence ID" value="NZ_PSNW01000015.1"/>
</dbReference>
<dbReference type="AlphaFoldDB" id="A0A2S5TB74"/>
<gene>
    <name evidence="1" type="ORF">C3942_19650</name>
</gene>
<keyword evidence="2" id="KW-1185">Reference proteome</keyword>
<proteinExistence type="predicted"/>
<evidence type="ECO:0008006" key="3">
    <source>
        <dbReference type="Google" id="ProtNLM"/>
    </source>
</evidence>
<organism evidence="1 2">
    <name type="scientific">Solimonas fluminis</name>
    <dbReference type="NCBI Taxonomy" id="2086571"/>
    <lineage>
        <taxon>Bacteria</taxon>
        <taxon>Pseudomonadati</taxon>
        <taxon>Pseudomonadota</taxon>
        <taxon>Gammaproteobacteria</taxon>
        <taxon>Nevskiales</taxon>
        <taxon>Nevskiaceae</taxon>
        <taxon>Solimonas</taxon>
    </lineage>
</organism>
<evidence type="ECO:0000313" key="2">
    <source>
        <dbReference type="Proteomes" id="UP000238220"/>
    </source>
</evidence>
<comment type="caution">
    <text evidence="1">The sequence shown here is derived from an EMBL/GenBank/DDBJ whole genome shotgun (WGS) entry which is preliminary data.</text>
</comment>
<reference evidence="1 2" key="1">
    <citation type="submission" date="2018-02" db="EMBL/GenBank/DDBJ databases">
        <title>Genome sequencing of Solimonas sp. HR-BB.</title>
        <authorList>
            <person name="Lee Y."/>
            <person name="Jeon C.O."/>
        </authorList>
    </citation>
    <scope>NUCLEOTIDE SEQUENCE [LARGE SCALE GENOMIC DNA]</scope>
    <source>
        <strain evidence="1 2">HR-BB</strain>
    </source>
</reference>
<dbReference type="Proteomes" id="UP000238220">
    <property type="component" value="Unassembled WGS sequence"/>
</dbReference>
<accession>A0A2S5TB74</accession>
<name>A0A2S5TB74_9GAMM</name>
<evidence type="ECO:0000313" key="1">
    <source>
        <dbReference type="EMBL" id="PPE72117.1"/>
    </source>
</evidence>